<dbReference type="eggNOG" id="KOG3841">
    <property type="taxonomic scope" value="Eukaryota"/>
</dbReference>
<keyword evidence="5" id="KW-0539">Nucleus</keyword>
<evidence type="ECO:0000256" key="3">
    <source>
        <dbReference type="ARBA" id="ARBA00023125"/>
    </source>
</evidence>
<feature type="DNA-binding region" description="TEA" evidence="6">
    <location>
        <begin position="107"/>
        <end position="183"/>
    </location>
</feature>
<evidence type="ECO:0000256" key="5">
    <source>
        <dbReference type="ARBA" id="ARBA00023242"/>
    </source>
</evidence>
<dbReference type="Pfam" id="PF01285">
    <property type="entry name" value="TEA"/>
    <property type="match status" value="1"/>
</dbReference>
<dbReference type="PRINTS" id="PR00065">
    <property type="entry name" value="TEADOMAIN"/>
</dbReference>
<feature type="region of interest" description="Disordered" evidence="7">
    <location>
        <begin position="53"/>
        <end position="112"/>
    </location>
</feature>
<protein>
    <recommendedName>
        <fullName evidence="8">TEA domain-containing protein</fullName>
    </recommendedName>
</protein>
<dbReference type="InParanoid" id="A0A0D2VUA1"/>
<dbReference type="STRING" id="595528.A0A0D2VUA1"/>
<evidence type="ECO:0000256" key="6">
    <source>
        <dbReference type="PROSITE-ProRule" id="PRU00505"/>
    </source>
</evidence>
<accession>A0A0D2VUA1</accession>
<feature type="region of interest" description="Disordered" evidence="7">
    <location>
        <begin position="360"/>
        <end position="414"/>
    </location>
</feature>
<feature type="region of interest" description="Disordered" evidence="7">
    <location>
        <begin position="186"/>
        <end position="205"/>
    </location>
</feature>
<dbReference type="InterPro" id="IPR041086">
    <property type="entry name" value="YBD"/>
</dbReference>
<dbReference type="PhylomeDB" id="A0A0D2VUA1"/>
<dbReference type="GO" id="GO:0000978">
    <property type="term" value="F:RNA polymerase II cis-regulatory region sequence-specific DNA binding"/>
    <property type="evidence" value="ECO:0007669"/>
    <property type="project" value="TreeGrafter"/>
</dbReference>
<dbReference type="OrthoDB" id="10006572at2759"/>
<proteinExistence type="predicted"/>
<evidence type="ECO:0000313" key="9">
    <source>
        <dbReference type="EMBL" id="KJE94947.1"/>
    </source>
</evidence>
<dbReference type="PANTHER" id="PTHR11834:SF0">
    <property type="entry name" value="PROTEIN SCALLOPED"/>
    <property type="match status" value="1"/>
</dbReference>
<sequence>MALDVLSPTLAFGDHLVFMSAVDVPFTSASSLHHLHHLNQQQQQPPMQHTQLLDMTQQQQLQQQQQQQQQQRDDEASDDNERDDNDDENEDNSSDEDGDGEGGDEEGSDNETIWSRDIEDAFDEAMALYPPCGRRKIVLPEDGKAYGRNELVAQHIFKRTGKLRTRKQVSSHIQVVNRKRVRVDKIPRGNRGPRKMDGKSPRTMSPSLKMALKNEAGPLPSSLHPSMAGIPGAGAGGLPILPGGASSSSSSSSLPSAHGLLGPGSAAGMMPYSFAKPGTGGGGELAVPLGGLHPDHHNSHGIVSPADTSSSNESIAPAARVNHMSNSNTNMIMPPFNMPPFAYQPVGLQPPLMQMHPQMQALQSAPFSQVPSQTQQQQPPQQQQHQHQQQQQLQQQQQRGPFVNSFTPTATPHSGLAMPAWGIDAIGNSSLNSINNGGSLGSSTSGGTLTPSLSAGPAAAVALTDPVVTMISSIVNNTSGTSAITGPIPKNHGIALNTFALYRDADDMLPLGGPSTTRHYLVQLNDVPGVDEFDPLSMREVSDLFPDLQELARNQPTAQFALVKCWANFLGPTFDVRRAHHVYGFASSFQTADTLKFLGCTTSVFAFGEQLVQRTTQVDAALVANGRSFFCLERAPLCPDVVSIIDSLKLMLPRLAEMNDVLDYVTVMQTLFRPGTCQVLLCVCYMFSVSEVDGSQYSVYRLTP</sequence>
<evidence type="ECO:0000256" key="4">
    <source>
        <dbReference type="ARBA" id="ARBA00023163"/>
    </source>
</evidence>
<evidence type="ECO:0000256" key="1">
    <source>
        <dbReference type="ARBA" id="ARBA00004123"/>
    </source>
</evidence>
<dbReference type="AlphaFoldDB" id="A0A0D2VUA1"/>
<dbReference type="GO" id="GO:0048568">
    <property type="term" value="P:embryonic organ development"/>
    <property type="evidence" value="ECO:0007669"/>
    <property type="project" value="TreeGrafter"/>
</dbReference>
<dbReference type="Pfam" id="PF17725">
    <property type="entry name" value="YBD"/>
    <property type="match status" value="1"/>
</dbReference>
<evidence type="ECO:0000259" key="8">
    <source>
        <dbReference type="PROSITE" id="PS51088"/>
    </source>
</evidence>
<dbReference type="GO" id="GO:0005667">
    <property type="term" value="C:transcription regulator complex"/>
    <property type="evidence" value="ECO:0007669"/>
    <property type="project" value="TreeGrafter"/>
</dbReference>
<gene>
    <name evidence="9" type="ORF">CAOG_008895</name>
</gene>
<dbReference type="InterPro" id="IPR000818">
    <property type="entry name" value="TEA/ATTS_dom"/>
</dbReference>
<dbReference type="Gene3D" id="6.10.20.40">
    <property type="entry name" value="TEA/ATTS domain"/>
    <property type="match status" value="1"/>
</dbReference>
<dbReference type="EMBL" id="KE346368">
    <property type="protein sequence ID" value="KJE94947.1"/>
    <property type="molecule type" value="Genomic_DNA"/>
</dbReference>
<feature type="domain" description="TEA" evidence="8">
    <location>
        <begin position="107"/>
        <end position="183"/>
    </location>
</feature>
<evidence type="ECO:0000256" key="2">
    <source>
        <dbReference type="ARBA" id="ARBA00023015"/>
    </source>
</evidence>
<dbReference type="PANTHER" id="PTHR11834">
    <property type="entry name" value="TRANSCRIPTIONAL ENHANCER FACTOR TEF RELATED"/>
    <property type="match status" value="1"/>
</dbReference>
<keyword evidence="2" id="KW-0805">Transcription regulation</keyword>
<dbReference type="InterPro" id="IPR050937">
    <property type="entry name" value="TEC1_TEAD_TF"/>
</dbReference>
<organism evidence="9 10">
    <name type="scientific">Capsaspora owczarzaki (strain ATCC 30864)</name>
    <dbReference type="NCBI Taxonomy" id="595528"/>
    <lineage>
        <taxon>Eukaryota</taxon>
        <taxon>Filasterea</taxon>
        <taxon>Capsaspora</taxon>
    </lineage>
</organism>
<dbReference type="SMART" id="SM00426">
    <property type="entry name" value="TEA"/>
    <property type="match status" value="1"/>
</dbReference>
<dbReference type="GO" id="GO:0035329">
    <property type="term" value="P:hippo signaling"/>
    <property type="evidence" value="ECO:0007669"/>
    <property type="project" value="TreeGrafter"/>
</dbReference>
<feature type="compositionally biased region" description="Acidic residues" evidence="7">
    <location>
        <begin position="75"/>
        <end position="109"/>
    </location>
</feature>
<dbReference type="GO" id="GO:0005634">
    <property type="term" value="C:nucleus"/>
    <property type="evidence" value="ECO:0007669"/>
    <property type="project" value="UniProtKB-SubCell"/>
</dbReference>
<comment type="subcellular location">
    <subcellularLocation>
        <location evidence="1">Nucleus</location>
    </subcellularLocation>
</comment>
<keyword evidence="10" id="KW-1185">Reference proteome</keyword>
<keyword evidence="3" id="KW-0238">DNA-binding</keyword>
<name>A0A0D2VUA1_CAPO3</name>
<dbReference type="Proteomes" id="UP000008743">
    <property type="component" value="Unassembled WGS sequence"/>
</dbReference>
<feature type="compositionally biased region" description="Low complexity" evidence="7">
    <location>
        <begin position="53"/>
        <end position="70"/>
    </location>
</feature>
<feature type="compositionally biased region" description="Low complexity" evidence="7">
    <location>
        <begin position="373"/>
        <end position="398"/>
    </location>
</feature>
<dbReference type="GO" id="GO:0000981">
    <property type="term" value="F:DNA-binding transcription factor activity, RNA polymerase II-specific"/>
    <property type="evidence" value="ECO:0007669"/>
    <property type="project" value="TreeGrafter"/>
</dbReference>
<evidence type="ECO:0000256" key="7">
    <source>
        <dbReference type="SAM" id="MobiDB-lite"/>
    </source>
</evidence>
<evidence type="ECO:0000313" key="10">
    <source>
        <dbReference type="Proteomes" id="UP000008743"/>
    </source>
</evidence>
<dbReference type="PROSITE" id="PS51088">
    <property type="entry name" value="TEA_2"/>
    <property type="match status" value="1"/>
</dbReference>
<dbReference type="InterPro" id="IPR038096">
    <property type="entry name" value="TEA/ATTS_sf"/>
</dbReference>
<dbReference type="Gene3D" id="2.70.50.80">
    <property type="match status" value="1"/>
</dbReference>
<keyword evidence="4" id="KW-0804">Transcription</keyword>
<reference evidence="10" key="1">
    <citation type="submission" date="2011-02" db="EMBL/GenBank/DDBJ databases">
        <title>The Genome Sequence of Capsaspora owczarzaki ATCC 30864.</title>
        <authorList>
            <person name="Russ C."/>
            <person name="Cuomo C."/>
            <person name="Burger G."/>
            <person name="Gray M.W."/>
            <person name="Holland P.W.H."/>
            <person name="King N."/>
            <person name="Lang F.B.F."/>
            <person name="Roger A.J."/>
            <person name="Ruiz-Trillo I."/>
            <person name="Young S.K."/>
            <person name="Zeng Q."/>
            <person name="Gargeya S."/>
            <person name="Alvarado L."/>
            <person name="Berlin A."/>
            <person name="Chapman S.B."/>
            <person name="Chen Z."/>
            <person name="Freedman E."/>
            <person name="Gellesch M."/>
            <person name="Goldberg J."/>
            <person name="Griggs A."/>
            <person name="Gujja S."/>
            <person name="Heilman E."/>
            <person name="Heiman D."/>
            <person name="Howarth C."/>
            <person name="Mehta T."/>
            <person name="Neiman D."/>
            <person name="Pearson M."/>
            <person name="Roberts A."/>
            <person name="Saif S."/>
            <person name="Shea T."/>
            <person name="Shenoy N."/>
            <person name="Sisk P."/>
            <person name="Stolte C."/>
            <person name="Sykes S."/>
            <person name="White J."/>
            <person name="Yandava C."/>
            <person name="Haas B."/>
            <person name="Nusbaum C."/>
            <person name="Birren B."/>
        </authorList>
    </citation>
    <scope>NUCLEOTIDE SEQUENCE</scope>
    <source>
        <strain evidence="10">ATCC 30864</strain>
    </source>
</reference>